<evidence type="ECO:0000256" key="6">
    <source>
        <dbReference type="ARBA" id="ARBA00023136"/>
    </source>
</evidence>
<keyword evidence="13" id="KW-1185">Reference proteome</keyword>
<dbReference type="InterPro" id="IPR000436">
    <property type="entry name" value="Sushi_SCR_CCP_dom"/>
</dbReference>
<comment type="caution">
    <text evidence="12">The sequence shown here is derived from an EMBL/GenBank/DDBJ whole genome shotgun (WGS) entry which is preliminary data.</text>
</comment>
<feature type="domain" description="Sushi" evidence="11">
    <location>
        <begin position="215"/>
        <end position="274"/>
    </location>
</feature>
<dbReference type="Pfam" id="PF23144">
    <property type="entry name" value="Fn3_PTPRU"/>
    <property type="match status" value="1"/>
</dbReference>
<evidence type="ECO:0000256" key="5">
    <source>
        <dbReference type="ARBA" id="ARBA00022989"/>
    </source>
</evidence>
<dbReference type="PROSITE" id="PS50923">
    <property type="entry name" value="SUSHI"/>
    <property type="match status" value="5"/>
</dbReference>
<feature type="domain" description="Sushi" evidence="11">
    <location>
        <begin position="35"/>
        <end position="94"/>
    </location>
</feature>
<dbReference type="EMBL" id="WNYA01000001">
    <property type="protein sequence ID" value="KAG8595130.1"/>
    <property type="molecule type" value="Genomic_DNA"/>
</dbReference>
<dbReference type="PANTHER" id="PTHR24051">
    <property type="entry name" value="SUSHI DOMAIN-CONTAINING PROTEIN 1"/>
    <property type="match status" value="1"/>
</dbReference>
<dbReference type="InterPro" id="IPR051622">
    <property type="entry name" value="R-tyr_protein_phosphatases"/>
</dbReference>
<gene>
    <name evidence="12" type="ORF">GDO81_001428</name>
</gene>
<feature type="domain" description="Sushi" evidence="11">
    <location>
        <begin position="95"/>
        <end position="154"/>
    </location>
</feature>
<feature type="domain" description="Sushi" evidence="11">
    <location>
        <begin position="1"/>
        <end position="34"/>
    </location>
</feature>
<evidence type="ECO:0000256" key="1">
    <source>
        <dbReference type="ARBA" id="ARBA00004479"/>
    </source>
</evidence>
<organism evidence="12 13">
    <name type="scientific">Engystomops pustulosus</name>
    <name type="common">Tungara frog</name>
    <name type="synonym">Physalaemus pustulosus</name>
    <dbReference type="NCBI Taxonomy" id="76066"/>
    <lineage>
        <taxon>Eukaryota</taxon>
        <taxon>Metazoa</taxon>
        <taxon>Chordata</taxon>
        <taxon>Craniata</taxon>
        <taxon>Vertebrata</taxon>
        <taxon>Euteleostomi</taxon>
        <taxon>Amphibia</taxon>
        <taxon>Batrachia</taxon>
        <taxon>Anura</taxon>
        <taxon>Neobatrachia</taxon>
        <taxon>Hyloidea</taxon>
        <taxon>Leptodactylidae</taxon>
        <taxon>Leiuperinae</taxon>
        <taxon>Engystomops</taxon>
    </lineage>
</organism>
<sequence length="798" mass="90211">MIYTCMSGFIEHGHNTSICTANGTWEGATLVCTAVDCGPPVATHNTVVHSFNSTTFGSSVTFMCVKGFIAVSGSNSSVCNAAGKWEGADLKCRVVDCGLPPSINNTKPGLLWNTTYGSIVSFECLPGFVIDSGNKTAICNENGKWIGASIVCRDIDCGQPLLIPNAEMKWNGDASLGSEVRYLCQKGFYNTKAMHVSRCTSNETWENTTFSCTEVDCGMPILIEYTDWIWNNETALGSYVYYKCKPGFTDKGSKNFSVCLEDATWEEINMTCSVKENLISNIILNETCLQWQKSSDIFGWGILYMFSIYGIRWNDKDFVDKKTLNYTTDNENPMICLDLLPNTNYTVSMVAASRVIPTVLLNITLKTTMKQRFGDIVVLNGTCLTWIRSLSAAKSPEVYAVFIQGRTWSSGGLLQSIMFNFSTDTVTPVLCLDLPFTAEYFVNITELSTELFAYVYLNITKHDTENSTTEQTFHETCLWWNRSLVGLQEIYKLYVQGKNWSAEELFQDLLYKLNTDHNISTVCLDIPMDSQYSNNVNGTFSNLVGGEPIQNLTVFNGTCLIWRRHFRSKELYMFFIHGYRRDEKRISHKLMFNFTTDEKQPVVCFQLYKGVNYTVDVISAFYPQHPEQITIFIPYSDTPLPKLKTVPAHSQFPKISFQRSDRNGPVSSYQVFVVQLVRWCSFKCESLEAVTYFHNTSKTQGYVTAEFFPGDVSEYLEFPVGDRQYYGLFYNAPLERGKNYCIILRTVTKMKTQTCTVMAQVEELSDSHHYMTVVLLGSIAFACFIVFMSYSLARCSNS</sequence>
<evidence type="ECO:0000256" key="8">
    <source>
        <dbReference type="ARBA" id="ARBA00023180"/>
    </source>
</evidence>
<dbReference type="Gene3D" id="2.10.70.10">
    <property type="entry name" value="Complement Module, domain 1"/>
    <property type="match status" value="5"/>
</dbReference>
<dbReference type="Pfam" id="PF00084">
    <property type="entry name" value="Sushi"/>
    <property type="match status" value="5"/>
</dbReference>
<comment type="caution">
    <text evidence="9">Lacks conserved residue(s) required for the propagation of feature annotation.</text>
</comment>
<accession>A0AAV7DC86</accession>
<proteinExistence type="predicted"/>
<dbReference type="InterPro" id="IPR057598">
    <property type="entry name" value="Fn3_PTPRU"/>
</dbReference>
<evidence type="ECO:0000256" key="7">
    <source>
        <dbReference type="ARBA" id="ARBA00023157"/>
    </source>
</evidence>
<keyword evidence="2 10" id="KW-0812">Transmembrane</keyword>
<evidence type="ECO:0000256" key="9">
    <source>
        <dbReference type="PROSITE-ProRule" id="PRU00302"/>
    </source>
</evidence>
<keyword evidence="8" id="KW-0325">Glycoprotein</keyword>
<dbReference type="Proteomes" id="UP000824782">
    <property type="component" value="Unassembled WGS sequence"/>
</dbReference>
<keyword evidence="9" id="KW-0768">Sushi</keyword>
<comment type="subcellular location">
    <subcellularLocation>
        <location evidence="1">Membrane</location>
        <topology evidence="1">Single-pass type I membrane protein</topology>
    </subcellularLocation>
</comment>
<dbReference type="InterPro" id="IPR035976">
    <property type="entry name" value="Sushi/SCR/CCP_sf"/>
</dbReference>
<feature type="disulfide bond" evidence="9">
    <location>
        <begin position="5"/>
        <end position="32"/>
    </location>
</feature>
<dbReference type="SMART" id="SM00032">
    <property type="entry name" value="CCP"/>
    <property type="match status" value="4"/>
</dbReference>
<dbReference type="AlphaFoldDB" id="A0AAV7DC86"/>
<protein>
    <recommendedName>
        <fullName evidence="11">Sushi domain-containing protein</fullName>
    </recommendedName>
</protein>
<evidence type="ECO:0000313" key="13">
    <source>
        <dbReference type="Proteomes" id="UP000824782"/>
    </source>
</evidence>
<keyword evidence="6 10" id="KW-0472">Membrane</keyword>
<dbReference type="SUPFAM" id="SSF57535">
    <property type="entry name" value="Complement control module/SCR domain"/>
    <property type="match status" value="5"/>
</dbReference>
<keyword evidence="7 9" id="KW-1015">Disulfide bond</keyword>
<keyword evidence="5 10" id="KW-1133">Transmembrane helix</keyword>
<evidence type="ECO:0000256" key="2">
    <source>
        <dbReference type="ARBA" id="ARBA00022692"/>
    </source>
</evidence>
<dbReference type="GO" id="GO:0016020">
    <property type="term" value="C:membrane"/>
    <property type="evidence" value="ECO:0007669"/>
    <property type="project" value="UniProtKB-SubCell"/>
</dbReference>
<reference evidence="12" key="1">
    <citation type="thesis" date="2020" institute="ProQuest LLC" country="789 East Eisenhower Parkway, Ann Arbor, MI, USA">
        <title>Comparative Genomics and Chromosome Evolution.</title>
        <authorList>
            <person name="Mudd A.B."/>
        </authorList>
    </citation>
    <scope>NUCLEOTIDE SEQUENCE</scope>
    <source>
        <strain evidence="12">237g6f4</strain>
        <tissue evidence="12">Blood</tissue>
    </source>
</reference>
<feature type="transmembrane region" description="Helical" evidence="10">
    <location>
        <begin position="770"/>
        <end position="793"/>
    </location>
</feature>
<evidence type="ECO:0000256" key="10">
    <source>
        <dbReference type="SAM" id="Phobius"/>
    </source>
</evidence>
<evidence type="ECO:0000259" key="11">
    <source>
        <dbReference type="PROSITE" id="PS50923"/>
    </source>
</evidence>
<feature type="domain" description="Sushi" evidence="11">
    <location>
        <begin position="155"/>
        <end position="214"/>
    </location>
</feature>
<evidence type="ECO:0000313" key="12">
    <source>
        <dbReference type="EMBL" id="KAG8595130.1"/>
    </source>
</evidence>
<name>A0AAV7DC86_ENGPU</name>
<keyword evidence="3" id="KW-0732">Signal</keyword>
<evidence type="ECO:0000256" key="3">
    <source>
        <dbReference type="ARBA" id="ARBA00022729"/>
    </source>
</evidence>
<keyword evidence="4" id="KW-0677">Repeat</keyword>
<evidence type="ECO:0000256" key="4">
    <source>
        <dbReference type="ARBA" id="ARBA00022737"/>
    </source>
</evidence>
<dbReference type="CDD" id="cd00033">
    <property type="entry name" value="CCP"/>
    <property type="match status" value="5"/>
</dbReference>
<dbReference type="PANTHER" id="PTHR24051:SF5">
    <property type="entry name" value="SUSHI DOMAIN-CONTAINING PROTEIN 1"/>
    <property type="match status" value="1"/>
</dbReference>